<reference evidence="8 9" key="1">
    <citation type="submission" date="2020-07" db="EMBL/GenBank/DDBJ databases">
        <title>A new beta-1,3-glucan-decomposing anaerobic bacterium isolated from anoxic soil subjected to biological soil disinfestation.</title>
        <authorList>
            <person name="Ueki A."/>
            <person name="Tonouchi A."/>
        </authorList>
    </citation>
    <scope>NUCLEOTIDE SEQUENCE [LARGE SCALE GENOMIC DNA]</scope>
    <source>
        <strain evidence="8 9">TW1</strain>
    </source>
</reference>
<keyword evidence="1" id="KW-0813">Transport</keyword>
<evidence type="ECO:0000256" key="6">
    <source>
        <dbReference type="PIRSR" id="PIRSR000699-2"/>
    </source>
</evidence>
<protein>
    <submittedName>
        <fullName evidence="8">Lichenan-specific phosphotransferase enzyme IIA component</fullName>
    </submittedName>
</protein>
<evidence type="ECO:0000313" key="8">
    <source>
        <dbReference type="EMBL" id="GFP74671.1"/>
    </source>
</evidence>
<comment type="cofactor">
    <cofactor evidence="6">
        <name>Mg(2+)</name>
        <dbReference type="ChEBI" id="CHEBI:18420"/>
    </cofactor>
    <text evidence="6">Binds 1 Mg(2+) ion per trimer.</text>
</comment>
<feature type="binding site" evidence="6">
    <location>
        <position position="76"/>
    </location>
    <ligand>
        <name>Mg(2+)</name>
        <dbReference type="ChEBI" id="CHEBI:18420"/>
        <note>ligand shared between all trimeric partners</note>
    </ligand>
</feature>
<dbReference type="Pfam" id="PF02255">
    <property type="entry name" value="PTS_IIA"/>
    <property type="match status" value="1"/>
</dbReference>
<dbReference type="AlphaFoldDB" id="A0A6V8SCW2"/>
<dbReference type="GO" id="GO:0046872">
    <property type="term" value="F:metal ion binding"/>
    <property type="evidence" value="ECO:0007669"/>
    <property type="project" value="UniProtKB-KW"/>
</dbReference>
<dbReference type="InterPro" id="IPR036542">
    <property type="entry name" value="PTS_IIA_lac/cel_sf"/>
</dbReference>
<keyword evidence="2" id="KW-0762">Sugar transport</keyword>
<evidence type="ECO:0000256" key="1">
    <source>
        <dbReference type="ARBA" id="ARBA00022448"/>
    </source>
</evidence>
<dbReference type="GO" id="GO:0016740">
    <property type="term" value="F:transferase activity"/>
    <property type="evidence" value="ECO:0007669"/>
    <property type="project" value="UniProtKB-KW"/>
</dbReference>
<keyword evidence="4" id="KW-0598">Phosphotransferase system</keyword>
<dbReference type="SUPFAM" id="SSF46973">
    <property type="entry name" value="Enzyme IIa from lactose specific PTS, IIa-lac"/>
    <property type="match status" value="1"/>
</dbReference>
<dbReference type="Gene3D" id="1.20.58.80">
    <property type="entry name" value="Phosphotransferase system, lactose/cellobiose-type IIA subunit"/>
    <property type="match status" value="1"/>
</dbReference>
<gene>
    <name evidence="8" type="ORF">bsdtw1_00726</name>
</gene>
<comment type="caution">
    <text evidence="8">The sequence shown here is derived from an EMBL/GenBank/DDBJ whole genome shotgun (WGS) entry which is preliminary data.</text>
</comment>
<dbReference type="InterPro" id="IPR003188">
    <property type="entry name" value="PTS_IIA_lac/cel"/>
</dbReference>
<feature type="active site" description="Tele-phosphohistidine intermediate" evidence="5">
    <location>
        <position position="73"/>
    </location>
</feature>
<name>A0A6V8SCW2_9CLOT</name>
<evidence type="ECO:0000256" key="2">
    <source>
        <dbReference type="ARBA" id="ARBA00022597"/>
    </source>
</evidence>
<dbReference type="Proteomes" id="UP000580568">
    <property type="component" value="Unassembled WGS sequence"/>
</dbReference>
<evidence type="ECO:0000256" key="7">
    <source>
        <dbReference type="PROSITE-ProRule" id="PRU00418"/>
    </source>
</evidence>
<evidence type="ECO:0000313" key="9">
    <source>
        <dbReference type="Proteomes" id="UP000580568"/>
    </source>
</evidence>
<dbReference type="PANTHER" id="PTHR34382">
    <property type="entry name" value="PTS SYSTEM N,N'-DIACETYLCHITOBIOSE-SPECIFIC EIIA COMPONENT"/>
    <property type="match status" value="1"/>
</dbReference>
<feature type="modified residue" description="Phosphohistidine; by HPr" evidence="7">
    <location>
        <position position="73"/>
    </location>
</feature>
<evidence type="ECO:0000256" key="3">
    <source>
        <dbReference type="ARBA" id="ARBA00022679"/>
    </source>
</evidence>
<keyword evidence="9" id="KW-1185">Reference proteome</keyword>
<keyword evidence="3 8" id="KW-0808">Transferase</keyword>
<sequence length="105" mass="11815">MEEMIFGIIVNGGDARSRAMNAIREAKKGNIDKAKELIEEANVFLGKAHDVQTELIQNEAAGNKTEMSLLMVHAQDHLMNAMTVKDMAIEFIDMYCEMLELKNNK</sequence>
<keyword evidence="6" id="KW-0479">Metal-binding</keyword>
<proteinExistence type="predicted"/>
<accession>A0A6V8SCW2</accession>
<evidence type="ECO:0000256" key="5">
    <source>
        <dbReference type="PIRSR" id="PIRSR000699-1"/>
    </source>
</evidence>
<keyword evidence="6" id="KW-0460">Magnesium</keyword>
<dbReference type="EMBL" id="BLZR01000001">
    <property type="protein sequence ID" value="GFP74671.1"/>
    <property type="molecule type" value="Genomic_DNA"/>
</dbReference>
<dbReference type="PROSITE" id="PS51095">
    <property type="entry name" value="PTS_EIIA_TYPE_3"/>
    <property type="match status" value="1"/>
</dbReference>
<dbReference type="GO" id="GO:0009401">
    <property type="term" value="P:phosphoenolpyruvate-dependent sugar phosphotransferase system"/>
    <property type="evidence" value="ECO:0007669"/>
    <property type="project" value="UniProtKB-KW"/>
</dbReference>
<dbReference type="PANTHER" id="PTHR34382:SF7">
    <property type="entry name" value="PTS SYSTEM N,N'-DIACETYLCHITOBIOSE-SPECIFIC EIIA COMPONENT"/>
    <property type="match status" value="1"/>
</dbReference>
<evidence type="ECO:0000256" key="4">
    <source>
        <dbReference type="ARBA" id="ARBA00022683"/>
    </source>
</evidence>
<dbReference type="PIRSF" id="PIRSF000699">
    <property type="entry name" value="PTS_IILac_III"/>
    <property type="match status" value="1"/>
</dbReference>
<dbReference type="CDD" id="cd00215">
    <property type="entry name" value="PTS_IIA_lac"/>
    <property type="match status" value="1"/>
</dbReference>
<organism evidence="8 9">
    <name type="scientific">Clostridium fungisolvens</name>
    <dbReference type="NCBI Taxonomy" id="1604897"/>
    <lineage>
        <taxon>Bacteria</taxon>
        <taxon>Bacillati</taxon>
        <taxon>Bacillota</taxon>
        <taxon>Clostridia</taxon>
        <taxon>Eubacteriales</taxon>
        <taxon>Clostridiaceae</taxon>
        <taxon>Clostridium</taxon>
    </lineage>
</organism>
<dbReference type="RefSeq" id="WP_183276222.1">
    <property type="nucleotide sequence ID" value="NZ_BLZR01000001.1"/>
</dbReference>